<reference evidence="4 5" key="1">
    <citation type="submission" date="2021-01" db="EMBL/GenBank/DDBJ databases">
        <title>Chryseolinea sp. Jin1 Genome sequencing and assembly.</title>
        <authorList>
            <person name="Kim I."/>
        </authorList>
    </citation>
    <scope>NUCLEOTIDE SEQUENCE [LARGE SCALE GENOMIC DNA]</scope>
    <source>
        <strain evidence="4 5">Jin1</strain>
    </source>
</reference>
<evidence type="ECO:0000313" key="5">
    <source>
        <dbReference type="Proteomes" id="UP000613030"/>
    </source>
</evidence>
<dbReference type="SUPFAM" id="SSF52540">
    <property type="entry name" value="P-loop containing nucleoside triphosphate hydrolases"/>
    <property type="match status" value="1"/>
</dbReference>
<dbReference type="InterPro" id="IPR027417">
    <property type="entry name" value="P-loop_NTPase"/>
</dbReference>
<keyword evidence="2" id="KW-0067">ATP-binding</keyword>
<dbReference type="PANTHER" id="PTHR39206:SF1">
    <property type="entry name" value="SLL8004 PROTEIN"/>
    <property type="match status" value="1"/>
</dbReference>
<dbReference type="Gene3D" id="3.40.50.300">
    <property type="entry name" value="P-loop containing nucleotide triphosphate hydrolases"/>
    <property type="match status" value="1"/>
</dbReference>
<organism evidence="4 5">
    <name type="scientific">Chryseolinea lacunae</name>
    <dbReference type="NCBI Taxonomy" id="2801331"/>
    <lineage>
        <taxon>Bacteria</taxon>
        <taxon>Pseudomonadati</taxon>
        <taxon>Bacteroidota</taxon>
        <taxon>Cytophagia</taxon>
        <taxon>Cytophagales</taxon>
        <taxon>Fulvivirgaceae</taxon>
        <taxon>Chryseolinea</taxon>
    </lineage>
</organism>
<keyword evidence="1" id="KW-0547">Nucleotide-binding</keyword>
<gene>
    <name evidence="4" type="ORF">JI741_01415</name>
</gene>
<name>A0ABS1KNM2_9BACT</name>
<dbReference type="Proteomes" id="UP000613030">
    <property type="component" value="Unassembled WGS sequence"/>
</dbReference>
<accession>A0ABS1KNM2</accession>
<keyword evidence="5" id="KW-1185">Reference proteome</keyword>
<sequence>MSRLRVIAGPNGSGKSSIFQLIRDFKENSKKIQTGPFVNSDFIERTFREDGFVRLSDYQITAPSSRIIDEYLEISTLQDPYDPRVIKNLVVLEDGCLKALGKDSTPLLGMVVSDLIREELLKREISFTMESVFSHIDKVNFMQRAKDSGFKVYLYFVSTESPAINIKRVAGRVAAGGHDVPTDKILTRYERTMRNLEPALKVAYRAYIFDNSGNETIKIAEKDNEGNLFLEERVPQWLLTFLGDWVN</sequence>
<evidence type="ECO:0000256" key="2">
    <source>
        <dbReference type="ARBA" id="ARBA00022840"/>
    </source>
</evidence>
<comment type="caution">
    <text evidence="4">The sequence shown here is derived from an EMBL/GenBank/DDBJ whole genome shotgun (WGS) entry which is preliminary data.</text>
</comment>
<evidence type="ECO:0000256" key="1">
    <source>
        <dbReference type="ARBA" id="ARBA00022741"/>
    </source>
</evidence>
<evidence type="ECO:0000259" key="3">
    <source>
        <dbReference type="Pfam" id="PF06414"/>
    </source>
</evidence>
<dbReference type="Pfam" id="PF06414">
    <property type="entry name" value="Zeta_toxin"/>
    <property type="match status" value="1"/>
</dbReference>
<feature type="domain" description="Zeta toxin" evidence="3">
    <location>
        <begin position="116"/>
        <end position="214"/>
    </location>
</feature>
<protein>
    <submittedName>
        <fullName evidence="4">Zeta toxin family protein</fullName>
    </submittedName>
</protein>
<proteinExistence type="predicted"/>
<dbReference type="InterPro" id="IPR010488">
    <property type="entry name" value="Zeta_toxin_domain"/>
</dbReference>
<dbReference type="PANTHER" id="PTHR39206">
    <property type="entry name" value="SLL8004 PROTEIN"/>
    <property type="match status" value="1"/>
</dbReference>
<dbReference type="RefSeq" id="WP_202006816.1">
    <property type="nucleotide sequence ID" value="NZ_JAERRB010000001.1"/>
</dbReference>
<evidence type="ECO:0000313" key="4">
    <source>
        <dbReference type="EMBL" id="MBL0739851.1"/>
    </source>
</evidence>
<dbReference type="EMBL" id="JAERRB010000001">
    <property type="protein sequence ID" value="MBL0739851.1"/>
    <property type="molecule type" value="Genomic_DNA"/>
</dbReference>